<evidence type="ECO:0000256" key="1">
    <source>
        <dbReference type="ARBA" id="ARBA00022741"/>
    </source>
</evidence>
<accession>A0A218ML88</accession>
<reference evidence="4" key="1">
    <citation type="submission" date="2016-10" db="EMBL/GenBank/DDBJ databases">
        <authorList>
            <person name="Varghese N."/>
        </authorList>
    </citation>
    <scope>NUCLEOTIDE SEQUENCE</scope>
</reference>
<dbReference type="GO" id="GO:0005524">
    <property type="term" value="F:ATP binding"/>
    <property type="evidence" value="ECO:0007669"/>
    <property type="project" value="UniProtKB-KW"/>
</dbReference>
<dbReference type="PANTHER" id="PTHR30473">
    <property type="entry name" value="PROTEIN PHOH"/>
    <property type="match status" value="1"/>
</dbReference>
<dbReference type="InterPro" id="IPR003714">
    <property type="entry name" value="PhoH"/>
</dbReference>
<reference evidence="4" key="2">
    <citation type="journal article" date="2017" name="Nat. Commun.">
        <title>Single-virus genomics reveals hidden cosmopolitan and abundant viruses.</title>
        <authorList>
            <person name="Martinez-Hernandez F."/>
            <person name="Fornas O."/>
            <person name="Lluesma Gomez M."/>
            <person name="Bolduc B."/>
            <person name="de la Cruz Pena M.J."/>
            <person name="Martinez J.M."/>
            <person name="Anton J."/>
            <person name="Gasol J.M."/>
            <person name="Rosselli R."/>
            <person name="Rodriguez-Valera F."/>
            <person name="Sullivan M.B."/>
            <person name="Acinas S.G."/>
            <person name="Martinez-Garcia M."/>
        </authorList>
    </citation>
    <scope>NUCLEOTIDE SEQUENCE</scope>
</reference>
<dbReference type="Gene3D" id="3.40.50.300">
    <property type="entry name" value="P-loop containing nucleotide triphosphate hydrolases"/>
    <property type="match status" value="1"/>
</dbReference>
<dbReference type="InterPro" id="IPR051451">
    <property type="entry name" value="PhoH2-like"/>
</dbReference>
<evidence type="ECO:0000313" key="4">
    <source>
        <dbReference type="EMBL" id="ASF00028.1"/>
    </source>
</evidence>
<proteinExistence type="predicted"/>
<dbReference type="PANTHER" id="PTHR30473:SF2">
    <property type="entry name" value="PIN DOMAIN-CONTAINING PROTEIN"/>
    <property type="match status" value="1"/>
</dbReference>
<evidence type="ECO:0000259" key="3">
    <source>
        <dbReference type="Pfam" id="PF02562"/>
    </source>
</evidence>
<evidence type="ECO:0000256" key="2">
    <source>
        <dbReference type="ARBA" id="ARBA00022840"/>
    </source>
</evidence>
<dbReference type="EMBL" id="KY052811">
    <property type="protein sequence ID" value="ASF00028.1"/>
    <property type="molecule type" value="Genomic_DNA"/>
</dbReference>
<feature type="domain" description="PhoH-like protein" evidence="3">
    <location>
        <begin position="22"/>
        <end position="202"/>
    </location>
</feature>
<organism evidence="4">
    <name type="scientific">uncultured virus</name>
    <dbReference type="NCBI Taxonomy" id="340016"/>
    <lineage>
        <taxon>Viruses</taxon>
        <taxon>environmental samples</taxon>
    </lineage>
</organism>
<dbReference type="SUPFAM" id="SSF52540">
    <property type="entry name" value="P-loop containing nucleoside triphosphate hydrolases"/>
    <property type="match status" value="1"/>
</dbReference>
<dbReference type="InterPro" id="IPR027417">
    <property type="entry name" value="P-loop_NTPase"/>
</dbReference>
<keyword evidence="1" id="KW-0547">Nucleotide-binding</keyword>
<sequence>MAKQNSKKTPPKGTVRFSLSLSEEQKSAKQAILHHPYNFIVGKAGSGKTLLACQIALDMFFKRQIDKIIITRPTVSTEDNGFLPGSEKEKMEPWIVPIKSNMRKIYNKPLILEKMEKEESIELVSLAHFRGRTFENSIVIVDEFQNLTRSQFRMALGRLGKNSTMIFCGDNQQIDLKDKNYSAIVDLPKIDNSQYVYKRVLLDNHRHVAIDEVFELLNGM</sequence>
<name>A0A218ML88_9VIRU</name>
<dbReference type="Pfam" id="PF02562">
    <property type="entry name" value="PhoH"/>
    <property type="match status" value="1"/>
</dbReference>
<protein>
    <recommendedName>
        <fullName evidence="3">PhoH-like protein domain-containing protein</fullName>
    </recommendedName>
</protein>
<keyword evidence="2" id="KW-0067">ATP-binding</keyword>